<evidence type="ECO:0000259" key="3">
    <source>
        <dbReference type="Pfam" id="PF07261"/>
    </source>
</evidence>
<dbReference type="OrthoDB" id="1047417at2"/>
<dbReference type="Pfam" id="PF07261">
    <property type="entry name" value="DnaB_2"/>
    <property type="match status" value="1"/>
</dbReference>
<keyword evidence="6" id="KW-1185">Reference proteome</keyword>
<dbReference type="Pfam" id="PF14297">
    <property type="entry name" value="Lin1244_N"/>
    <property type="match status" value="1"/>
</dbReference>
<dbReference type="STRING" id="1423811.FC72_GL000504"/>
<dbReference type="AlphaFoldDB" id="A0A0R1IYM5"/>
<evidence type="ECO:0000313" key="6">
    <source>
        <dbReference type="Proteomes" id="UP000050929"/>
    </source>
</evidence>
<name>A0A0R1IYM5_9LACO</name>
<feature type="domain" description="DnaB/C C-terminal" evidence="3">
    <location>
        <begin position="199"/>
        <end position="276"/>
    </location>
</feature>
<feature type="region of interest" description="Disordered" evidence="2">
    <location>
        <begin position="275"/>
        <end position="296"/>
    </location>
</feature>
<protein>
    <submittedName>
        <fullName evidence="5">DnaD domain protein</fullName>
    </submittedName>
</protein>
<comment type="caution">
    <text evidence="5">The sequence shown here is derived from an EMBL/GenBank/DDBJ whole genome shotgun (WGS) entry which is preliminary data.</text>
</comment>
<evidence type="ECO:0000313" key="5">
    <source>
        <dbReference type="EMBL" id="KRK64336.1"/>
    </source>
</evidence>
<dbReference type="EMBL" id="AZDG01000013">
    <property type="protein sequence ID" value="KRK64336.1"/>
    <property type="molecule type" value="Genomic_DNA"/>
</dbReference>
<evidence type="ECO:0000259" key="4">
    <source>
        <dbReference type="Pfam" id="PF14297"/>
    </source>
</evidence>
<dbReference type="RefSeq" id="WP_057766060.1">
    <property type="nucleotide sequence ID" value="NZ_AZDG01000013.1"/>
</dbReference>
<evidence type="ECO:0000256" key="1">
    <source>
        <dbReference type="ARBA" id="ARBA00093462"/>
    </source>
</evidence>
<dbReference type="Proteomes" id="UP000050929">
    <property type="component" value="Unassembled WGS sequence"/>
</dbReference>
<feature type="compositionally biased region" description="Basic and acidic residues" evidence="2">
    <location>
        <begin position="170"/>
        <end position="188"/>
    </location>
</feature>
<comment type="similarity">
    <text evidence="1">Belongs to the DnaB/DnaD family.</text>
</comment>
<dbReference type="InterPro" id="IPR006343">
    <property type="entry name" value="DnaB/C_C"/>
</dbReference>
<dbReference type="PATRIC" id="fig|1423811.3.peg.508"/>
<accession>A0A0R1IYM5</accession>
<gene>
    <name evidence="5" type="ORF">FC72_GL000504</name>
</gene>
<feature type="domain" description="Lin1244/Lin1753-like N-terminal" evidence="4">
    <location>
        <begin position="11"/>
        <end position="104"/>
    </location>
</feature>
<dbReference type="PANTHER" id="PTHR39196">
    <property type="entry name" value="PRIMOSOME, DNAD SUBUNIT"/>
    <property type="match status" value="1"/>
</dbReference>
<feature type="region of interest" description="Disordered" evidence="2">
    <location>
        <begin position="124"/>
        <end position="188"/>
    </location>
</feature>
<dbReference type="NCBIfam" id="TIGR01446">
    <property type="entry name" value="DnaD_dom"/>
    <property type="match status" value="1"/>
</dbReference>
<dbReference type="SUPFAM" id="SSF158499">
    <property type="entry name" value="DnaD domain-like"/>
    <property type="match status" value="1"/>
</dbReference>
<organism evidence="5 6">
    <name type="scientific">Companilactobacillus tucceti DSM 20183</name>
    <dbReference type="NCBI Taxonomy" id="1423811"/>
    <lineage>
        <taxon>Bacteria</taxon>
        <taxon>Bacillati</taxon>
        <taxon>Bacillota</taxon>
        <taxon>Bacilli</taxon>
        <taxon>Lactobacillales</taxon>
        <taxon>Lactobacillaceae</taxon>
        <taxon>Companilactobacillus</taxon>
    </lineage>
</organism>
<evidence type="ECO:0000256" key="2">
    <source>
        <dbReference type="SAM" id="MobiDB-lite"/>
    </source>
</evidence>
<dbReference type="InterPro" id="IPR034829">
    <property type="entry name" value="DnaD-like_sf"/>
</dbReference>
<proteinExistence type="inferred from homology"/>
<dbReference type="Gene3D" id="1.10.10.630">
    <property type="entry name" value="DnaD domain-like"/>
    <property type="match status" value="1"/>
</dbReference>
<reference evidence="5 6" key="1">
    <citation type="journal article" date="2015" name="Genome Announc.">
        <title>Expanding the biotechnology potential of lactobacilli through comparative genomics of 213 strains and associated genera.</title>
        <authorList>
            <person name="Sun Z."/>
            <person name="Harris H.M."/>
            <person name="McCann A."/>
            <person name="Guo C."/>
            <person name="Argimon S."/>
            <person name="Zhang W."/>
            <person name="Yang X."/>
            <person name="Jeffery I.B."/>
            <person name="Cooney J.C."/>
            <person name="Kagawa T.F."/>
            <person name="Liu W."/>
            <person name="Song Y."/>
            <person name="Salvetti E."/>
            <person name="Wrobel A."/>
            <person name="Rasinkangas P."/>
            <person name="Parkhill J."/>
            <person name="Rea M.C."/>
            <person name="O'Sullivan O."/>
            <person name="Ritari J."/>
            <person name="Douillard F.P."/>
            <person name="Paul Ross R."/>
            <person name="Yang R."/>
            <person name="Briner A.E."/>
            <person name="Felis G.E."/>
            <person name="de Vos W.M."/>
            <person name="Barrangou R."/>
            <person name="Klaenhammer T.R."/>
            <person name="Caufield P.W."/>
            <person name="Cui Y."/>
            <person name="Zhang H."/>
            <person name="O'Toole P.W."/>
        </authorList>
    </citation>
    <scope>NUCLEOTIDE SEQUENCE [LARGE SCALE GENOMIC DNA]</scope>
    <source>
        <strain evidence="5 6">DSM 20183</strain>
    </source>
</reference>
<dbReference type="InterPro" id="IPR025400">
    <property type="entry name" value="Lin1244/Lin1753-like_N"/>
</dbReference>
<dbReference type="PANTHER" id="PTHR39196:SF1">
    <property type="entry name" value="PRIMOSOME, DNAD SUBUNIT"/>
    <property type="match status" value="1"/>
</dbReference>
<sequence length="296" mass="33519">MARPIKKGLDYFPLDVSFLQDIKIRKVIRACGSAAPTVIICILGYVYQDEGYFLYFDDDTRFLIAEDIDTTEELVDKVVQKALEIKFFDQLLFTKYKILTSTGIQNRYKQASYKKTNNTIRKDFDLLNPSKNDNGVSGVDNPVSDTGNPDAVELSTSVTPVSDVGSTQSKVKESKEKESKEKQSKEIESPAVTFQKTLTVYQQNIGVLNPLVQQNIEYRINDFVNQGTNEIEANEIVRLAIEKAALSNKLSWNYADGILKNWLDHSLFTLSNVKAEQKPKTKNEPYSVDESDKLPY</sequence>